<accession>A0ABV6AIZ2</accession>
<comment type="caution">
    <text evidence="1">The sequence shown here is derived from an EMBL/GenBank/DDBJ whole genome shotgun (WGS) entry which is preliminary data.</text>
</comment>
<gene>
    <name evidence="1" type="ORF">ACFFP0_17145</name>
</gene>
<dbReference type="Pfam" id="PF01263">
    <property type="entry name" value="Aldose_epim"/>
    <property type="match status" value="1"/>
</dbReference>
<evidence type="ECO:0000313" key="2">
    <source>
        <dbReference type="Proteomes" id="UP001589692"/>
    </source>
</evidence>
<dbReference type="InterPro" id="IPR011013">
    <property type="entry name" value="Gal_mutarotase_sf_dom"/>
</dbReference>
<protein>
    <submittedName>
        <fullName evidence="1">Aldose 1-epimerase family protein</fullName>
    </submittedName>
</protein>
<reference evidence="1 2" key="1">
    <citation type="submission" date="2024-09" db="EMBL/GenBank/DDBJ databases">
        <authorList>
            <person name="Sun Q."/>
            <person name="Mori K."/>
        </authorList>
    </citation>
    <scope>NUCLEOTIDE SEQUENCE [LARGE SCALE GENOMIC DNA]</scope>
    <source>
        <strain evidence="1 2">TBRC 4938</strain>
    </source>
</reference>
<dbReference type="Gene3D" id="2.70.98.10">
    <property type="match status" value="1"/>
</dbReference>
<keyword evidence="2" id="KW-1185">Reference proteome</keyword>
<name>A0ABV6AIZ2_9HYPH</name>
<dbReference type="EMBL" id="JBHMAA010000018">
    <property type="protein sequence ID" value="MFB9950581.1"/>
    <property type="molecule type" value="Genomic_DNA"/>
</dbReference>
<dbReference type="InterPro" id="IPR008183">
    <property type="entry name" value="Aldose_1/G6P_1-epimerase"/>
</dbReference>
<dbReference type="PANTHER" id="PTHR11122">
    <property type="entry name" value="APOSPORY-ASSOCIATED PROTEIN C-RELATED"/>
    <property type="match status" value="1"/>
</dbReference>
<dbReference type="SUPFAM" id="SSF74650">
    <property type="entry name" value="Galactose mutarotase-like"/>
    <property type="match status" value="1"/>
</dbReference>
<organism evidence="1 2">
    <name type="scientific">Rhizobium puerariae</name>
    <dbReference type="NCBI Taxonomy" id="1585791"/>
    <lineage>
        <taxon>Bacteria</taxon>
        <taxon>Pseudomonadati</taxon>
        <taxon>Pseudomonadota</taxon>
        <taxon>Alphaproteobacteria</taxon>
        <taxon>Hyphomicrobiales</taxon>
        <taxon>Rhizobiaceae</taxon>
        <taxon>Rhizobium/Agrobacterium group</taxon>
        <taxon>Rhizobium</taxon>
    </lineage>
</organism>
<dbReference type="InterPro" id="IPR014718">
    <property type="entry name" value="GH-type_carb-bd"/>
</dbReference>
<evidence type="ECO:0000313" key="1">
    <source>
        <dbReference type="EMBL" id="MFB9950581.1"/>
    </source>
</evidence>
<proteinExistence type="predicted"/>
<sequence>MSNDSEKIVIYHGDDRAEIFLAGAEIKSWKHSGKELMWPGDPQWWSGSAPILFPVCGSPKDGKIRIDGVEREMTTHGFALTSTFSVAAQTADRVVLELVNDATTEAAYPYPFRLAVTVRLTDAGLRQSVDVTNTGDRPMPYSTGIHPAFVFADGLGEVVFDRDEASEIPLVQNKMFTGRSKPSGIVDRRVGIDTRDSFKLGALCFFDANSDGLEFRDSAGRGMRVRVGGFPHLILWAAQGAAFLSIEAWTGHGDAEGFKGSFDERPSTRFVAPGETHSYFGEFSPL</sequence>
<dbReference type="PANTHER" id="PTHR11122:SF13">
    <property type="entry name" value="GLUCOSE-6-PHOSPHATE 1-EPIMERASE"/>
    <property type="match status" value="1"/>
</dbReference>
<dbReference type="RefSeq" id="WP_377263160.1">
    <property type="nucleotide sequence ID" value="NZ_JBHMAA010000018.1"/>
</dbReference>
<dbReference type="Proteomes" id="UP001589692">
    <property type="component" value="Unassembled WGS sequence"/>
</dbReference>